<dbReference type="PIRSF" id="PIRSF000535">
    <property type="entry name" value="1PFK/6PFK/LacC"/>
    <property type="match status" value="1"/>
</dbReference>
<keyword evidence="9" id="KW-1185">Reference proteome</keyword>
<dbReference type="NCBIfam" id="TIGR03168">
    <property type="entry name" value="1-PFK"/>
    <property type="match status" value="1"/>
</dbReference>
<comment type="similarity">
    <text evidence="1 6">Belongs to the carbohydrate kinase PfkB family.</text>
</comment>
<evidence type="ECO:0000313" key="9">
    <source>
        <dbReference type="Proteomes" id="UP000199093"/>
    </source>
</evidence>
<reference evidence="8 9" key="1">
    <citation type="submission" date="2016-10" db="EMBL/GenBank/DDBJ databases">
        <authorList>
            <person name="de Groot N.N."/>
        </authorList>
    </citation>
    <scope>NUCLEOTIDE SEQUENCE [LARGE SCALE GENOMIC DNA]</scope>
    <source>
        <strain evidence="8 9">DSM 26424</strain>
    </source>
</reference>
<evidence type="ECO:0000256" key="3">
    <source>
        <dbReference type="ARBA" id="ARBA00022741"/>
    </source>
</evidence>
<evidence type="ECO:0000256" key="4">
    <source>
        <dbReference type="ARBA" id="ARBA00022777"/>
    </source>
</evidence>
<keyword evidence="4 8" id="KW-0418">Kinase</keyword>
<protein>
    <recommendedName>
        <fullName evidence="6">Phosphofructokinase</fullName>
    </recommendedName>
</protein>
<dbReference type="Proteomes" id="UP000199093">
    <property type="component" value="Unassembled WGS sequence"/>
</dbReference>
<dbReference type="GO" id="GO:0003872">
    <property type="term" value="F:6-phosphofructokinase activity"/>
    <property type="evidence" value="ECO:0007669"/>
    <property type="project" value="TreeGrafter"/>
</dbReference>
<name>A0A1G8IAJ7_9RHOB</name>
<evidence type="ECO:0000256" key="2">
    <source>
        <dbReference type="ARBA" id="ARBA00022679"/>
    </source>
</evidence>
<organism evidence="8 9">
    <name type="scientific">Salipiger marinus</name>
    <dbReference type="NCBI Taxonomy" id="555512"/>
    <lineage>
        <taxon>Bacteria</taxon>
        <taxon>Pseudomonadati</taxon>
        <taxon>Pseudomonadota</taxon>
        <taxon>Alphaproteobacteria</taxon>
        <taxon>Rhodobacterales</taxon>
        <taxon>Roseobacteraceae</taxon>
        <taxon>Salipiger</taxon>
    </lineage>
</organism>
<sequence length="320" mass="32165">MTDILTITLNPALDLSTTTDRVVPGLKLRCDPVAADPGGGGINVARVAAELGGSARAFVALGGPTGERLAAALEDLGLPMVRMQSPGETRESLAVHDRATGGQFRFVMPGPDWTPNDVDEALRAIACAVPPGGIVVLSGSQPPGVPVEFPTRLCAALAERGARIIVDTSGPVLARLAQGTDPAPAVLRMDSAEAEELAGRDLVSRADSAGFAAELVARGAAERVIVARGPDGSVMAGPDGLWQVDAANVTVLSAVGAGDSFVGAFAFGLAEGRPAPEALALGAAAASATCTTPGTQLCTRDMVLDMLPGCGASRITSPSG</sequence>
<accession>A0A1G8IAJ7</accession>
<dbReference type="InterPro" id="IPR011611">
    <property type="entry name" value="PfkB_dom"/>
</dbReference>
<evidence type="ECO:0000256" key="1">
    <source>
        <dbReference type="ARBA" id="ARBA00010688"/>
    </source>
</evidence>
<evidence type="ECO:0000313" key="8">
    <source>
        <dbReference type="EMBL" id="SDI15916.1"/>
    </source>
</evidence>
<dbReference type="PANTHER" id="PTHR46566">
    <property type="entry name" value="1-PHOSPHOFRUCTOKINASE-RELATED"/>
    <property type="match status" value="1"/>
</dbReference>
<keyword evidence="5" id="KW-0067">ATP-binding</keyword>
<evidence type="ECO:0000259" key="7">
    <source>
        <dbReference type="Pfam" id="PF00294"/>
    </source>
</evidence>
<dbReference type="GO" id="GO:0005524">
    <property type="term" value="F:ATP binding"/>
    <property type="evidence" value="ECO:0007669"/>
    <property type="project" value="UniProtKB-KW"/>
</dbReference>
<evidence type="ECO:0000256" key="6">
    <source>
        <dbReference type="PIRNR" id="PIRNR000535"/>
    </source>
</evidence>
<dbReference type="Gene3D" id="3.40.1190.20">
    <property type="match status" value="1"/>
</dbReference>
<dbReference type="CDD" id="cd01164">
    <property type="entry name" value="FruK_PfkB_like"/>
    <property type="match status" value="1"/>
</dbReference>
<dbReference type="GO" id="GO:0005829">
    <property type="term" value="C:cytosol"/>
    <property type="evidence" value="ECO:0007669"/>
    <property type="project" value="TreeGrafter"/>
</dbReference>
<dbReference type="InterPro" id="IPR029056">
    <property type="entry name" value="Ribokinase-like"/>
</dbReference>
<dbReference type="SUPFAM" id="SSF53613">
    <property type="entry name" value="Ribokinase-like"/>
    <property type="match status" value="1"/>
</dbReference>
<dbReference type="STRING" id="555512.SAMN04487993_1001330"/>
<feature type="domain" description="Carbohydrate kinase PfkB" evidence="7">
    <location>
        <begin position="14"/>
        <end position="299"/>
    </location>
</feature>
<proteinExistence type="inferred from homology"/>
<dbReference type="InterPro" id="IPR017583">
    <property type="entry name" value="Tagatose/fructose_Pkinase"/>
</dbReference>
<dbReference type="PANTHER" id="PTHR46566:SF2">
    <property type="entry name" value="ATP-DEPENDENT 6-PHOSPHOFRUCTOKINASE ISOZYME 2"/>
    <property type="match status" value="1"/>
</dbReference>
<dbReference type="EMBL" id="FNEJ01000001">
    <property type="protein sequence ID" value="SDI15916.1"/>
    <property type="molecule type" value="Genomic_DNA"/>
</dbReference>
<dbReference type="RefSeq" id="WP_089842749.1">
    <property type="nucleotide sequence ID" value="NZ_FNEJ01000001.1"/>
</dbReference>
<gene>
    <name evidence="8" type="ORF">SAMN04487993_1001330</name>
</gene>
<keyword evidence="2 6" id="KW-0808">Transferase</keyword>
<keyword evidence="3" id="KW-0547">Nucleotide-binding</keyword>
<evidence type="ECO:0000256" key="5">
    <source>
        <dbReference type="ARBA" id="ARBA00022840"/>
    </source>
</evidence>
<dbReference type="OrthoDB" id="9801219at2"/>
<dbReference type="Pfam" id="PF00294">
    <property type="entry name" value="PfkB"/>
    <property type="match status" value="1"/>
</dbReference>
<dbReference type="AlphaFoldDB" id="A0A1G8IAJ7"/>